<accession>A0AA38ZJ33</accession>
<evidence type="ECO:0000313" key="2">
    <source>
        <dbReference type="EMBL" id="KAJ9690006.1"/>
    </source>
</evidence>
<keyword evidence="1" id="KW-0472">Membrane</keyword>
<keyword evidence="3" id="KW-1185">Reference proteome</keyword>
<protein>
    <submittedName>
        <fullName evidence="2">Uncharacterized protein</fullName>
    </submittedName>
</protein>
<dbReference type="Proteomes" id="UP001168098">
    <property type="component" value="Unassembled WGS sequence"/>
</dbReference>
<sequence length="149" mass="17123">MWVFKRTTSYFFGFSETILKQLGFSKSSFARFEKEVMEFGAPSPMFTILATLPLLNLFTVVEGIMRVIMDMQAQVIDSLLLQILLCGVLVFMNLPVYQGLFFRKDASRMPYSVTYQSICHAPKPAPRHEGYFTLQAQKLKVETTQIFLL</sequence>
<reference evidence="2 3" key="1">
    <citation type="journal article" date="2023" name="BMC Biotechnol.">
        <title>Vitis rotundifolia cv Carlos genome sequencing.</title>
        <authorList>
            <person name="Huff M."/>
            <person name="Hulse-Kemp A."/>
            <person name="Scheffler B."/>
            <person name="Youngblood R."/>
            <person name="Simpson S."/>
            <person name="Babiker E."/>
            <person name="Staton M."/>
        </authorList>
    </citation>
    <scope>NUCLEOTIDE SEQUENCE [LARGE SCALE GENOMIC DNA]</scope>
    <source>
        <tissue evidence="2">Leaf</tissue>
    </source>
</reference>
<feature type="transmembrane region" description="Helical" evidence="1">
    <location>
        <begin position="80"/>
        <end position="102"/>
    </location>
</feature>
<evidence type="ECO:0000256" key="1">
    <source>
        <dbReference type="SAM" id="Phobius"/>
    </source>
</evidence>
<proteinExistence type="predicted"/>
<dbReference type="AlphaFoldDB" id="A0AA38ZJ33"/>
<comment type="caution">
    <text evidence="2">The sequence shown here is derived from an EMBL/GenBank/DDBJ whole genome shotgun (WGS) entry which is preliminary data.</text>
</comment>
<dbReference type="PANTHER" id="PTHR13301">
    <property type="entry name" value="X-BOX TRANSCRIPTION FACTOR-RELATED"/>
    <property type="match status" value="1"/>
</dbReference>
<keyword evidence="1" id="KW-1133">Transmembrane helix</keyword>
<organism evidence="2 3">
    <name type="scientific">Vitis rotundifolia</name>
    <name type="common">Muscadine grape</name>
    <dbReference type="NCBI Taxonomy" id="103349"/>
    <lineage>
        <taxon>Eukaryota</taxon>
        <taxon>Viridiplantae</taxon>
        <taxon>Streptophyta</taxon>
        <taxon>Embryophyta</taxon>
        <taxon>Tracheophyta</taxon>
        <taxon>Spermatophyta</taxon>
        <taxon>Magnoliopsida</taxon>
        <taxon>eudicotyledons</taxon>
        <taxon>Gunneridae</taxon>
        <taxon>Pentapetalae</taxon>
        <taxon>rosids</taxon>
        <taxon>Vitales</taxon>
        <taxon>Vitaceae</taxon>
        <taxon>Viteae</taxon>
        <taxon>Vitis</taxon>
    </lineage>
</organism>
<feature type="transmembrane region" description="Helical" evidence="1">
    <location>
        <begin position="46"/>
        <end position="68"/>
    </location>
</feature>
<dbReference type="EMBL" id="JARBHA010000010">
    <property type="protein sequence ID" value="KAJ9690006.1"/>
    <property type="molecule type" value="Genomic_DNA"/>
</dbReference>
<evidence type="ECO:0000313" key="3">
    <source>
        <dbReference type="Proteomes" id="UP001168098"/>
    </source>
</evidence>
<keyword evidence="1" id="KW-0812">Transmembrane</keyword>
<name>A0AA38ZJ33_VITRO</name>
<gene>
    <name evidence="2" type="ORF">PVL29_012596</name>
</gene>